<gene>
    <name evidence="2" type="ORF">SS1G_20020</name>
</gene>
<keyword evidence="2" id="KW-0540">Nuclease</keyword>
<dbReference type="FunFam" id="3.10.28.10:FF:000010">
    <property type="entry name" value="LAGLIDADG homing endonuclease I-LtrII"/>
    <property type="match status" value="1"/>
</dbReference>
<dbReference type="InParanoid" id="A0A0K0PSX6"/>
<keyword evidence="2" id="KW-0255">Endonuclease</keyword>
<dbReference type="STRING" id="665079.A0A0K0PSX6"/>
<accession>A0A0K0PSX6</accession>
<protein>
    <submittedName>
        <fullName evidence="2">Laglidadg endonuclease</fullName>
    </submittedName>
</protein>
<keyword evidence="2" id="KW-0496">Mitochondrion</keyword>
<evidence type="ECO:0000313" key="3">
    <source>
        <dbReference type="Proteomes" id="UP000001312"/>
    </source>
</evidence>
<dbReference type="InterPro" id="IPR004860">
    <property type="entry name" value="LAGLIDADG_dom"/>
</dbReference>
<proteinExistence type="predicted"/>
<dbReference type="EMBL" id="KT283062">
    <property type="protein sequence ID" value="AKQ53310.1"/>
    <property type="molecule type" value="Genomic_DNA"/>
</dbReference>
<evidence type="ECO:0000259" key="1">
    <source>
        <dbReference type="Pfam" id="PF00961"/>
    </source>
</evidence>
<feature type="domain" description="Homing endonuclease LAGLIDADG" evidence="1">
    <location>
        <begin position="8"/>
        <end position="105"/>
    </location>
</feature>
<dbReference type="KEGG" id="ssl:SS1G_20020"/>
<dbReference type="Gene3D" id="3.10.28.10">
    <property type="entry name" value="Homing endonucleases"/>
    <property type="match status" value="1"/>
</dbReference>
<name>A0A0K0PSX6_SCLS1</name>
<dbReference type="PANTHER" id="PTHR36181:SF4">
    <property type="entry name" value="LAGLIDADG ENDONUCLEASE"/>
    <property type="match status" value="1"/>
</dbReference>
<dbReference type="PANTHER" id="PTHR36181">
    <property type="entry name" value="INTRON-ENCODED ENDONUCLEASE AI3-RELATED"/>
    <property type="match status" value="1"/>
</dbReference>
<dbReference type="RefSeq" id="YP_009389067.1">
    <property type="nucleotide sequence ID" value="NC_035155.1"/>
</dbReference>
<dbReference type="InterPro" id="IPR051289">
    <property type="entry name" value="LAGLIDADG_Endonuclease"/>
</dbReference>
<dbReference type="GO" id="GO:0004519">
    <property type="term" value="F:endonuclease activity"/>
    <property type="evidence" value="ECO:0007669"/>
    <property type="project" value="UniProtKB-KW"/>
</dbReference>
<dbReference type="AlphaFoldDB" id="A0A0K0PSX6"/>
<dbReference type="SUPFAM" id="SSF55608">
    <property type="entry name" value="Homing endonucleases"/>
    <property type="match status" value="1"/>
</dbReference>
<reference evidence="2 3" key="1">
    <citation type="submission" date="2015-07" db="EMBL/GenBank/DDBJ databases">
        <title>The Genome Sequence of Sclerotinia sclerotiorum 1980 mitochondrion.</title>
        <authorList>
            <consortium name="The Broad Institute Genome Sequencing Platform"/>
            <person name="Cuomo C."/>
            <person name="Chen Z."/>
            <person name="Haas B."/>
            <person name="Koehrsen M."/>
            <person name="Young S.K."/>
            <person name="Zeng Q."/>
            <person name="Alvarado L."/>
            <person name="Berlin A."/>
            <person name="Borenstein D."/>
            <person name="Engels R."/>
            <person name="Freedman E."/>
            <person name="Gellesch M."/>
            <person name="Goldberg J."/>
            <person name="Griggs A."/>
            <person name="Gujja S."/>
            <person name="Heiman D."/>
            <person name="Hepburn T."/>
            <person name="Howarth C."/>
            <person name="Jen D."/>
            <person name="Larson L."/>
            <person name="Lewis B."/>
            <person name="Mehta T."/>
            <person name="Park D."/>
            <person name="Pearson M."/>
            <person name="Roberts A."/>
            <person name="Saif S."/>
            <person name="Shea T."/>
            <person name="Shenoy N."/>
            <person name="Sisk P."/>
            <person name="Stolte C."/>
            <person name="Sykes S."/>
            <person name="Walk T."/>
            <person name="White J."/>
            <person name="Yandava C."/>
            <person name="Dickman M.B."/>
            <person name="Kohn L."/>
            <person name="Rollins J."/>
            <person name="Nusbaum C."/>
            <person name="Birren B."/>
        </authorList>
    </citation>
    <scope>NUCLEOTIDE SEQUENCE [LARGE SCALE GENOMIC DNA]</scope>
    <source>
        <strain evidence="3">ATCC 18683 / 1980 / Ss-1</strain>
    </source>
</reference>
<dbReference type="GO" id="GO:0005739">
    <property type="term" value="C:mitochondrion"/>
    <property type="evidence" value="ECO:0007669"/>
    <property type="project" value="UniProtKB-ARBA"/>
</dbReference>
<evidence type="ECO:0000313" key="2">
    <source>
        <dbReference type="EMBL" id="AKQ53310.1"/>
    </source>
</evidence>
<geneLocation type="mitochondrion" evidence="2"/>
<keyword evidence="2" id="KW-0378">Hydrolase</keyword>
<dbReference type="GeneID" id="33195484"/>
<keyword evidence="3" id="KW-1185">Reference proteome</keyword>
<organism evidence="2 3">
    <name type="scientific">Sclerotinia sclerotiorum (strain ATCC 18683 / 1980 / Ss-1)</name>
    <name type="common">White mold</name>
    <name type="synonym">Whetzelinia sclerotiorum</name>
    <dbReference type="NCBI Taxonomy" id="665079"/>
    <lineage>
        <taxon>Eukaryota</taxon>
        <taxon>Fungi</taxon>
        <taxon>Dikarya</taxon>
        <taxon>Ascomycota</taxon>
        <taxon>Pezizomycotina</taxon>
        <taxon>Leotiomycetes</taxon>
        <taxon>Helotiales</taxon>
        <taxon>Sclerotiniaceae</taxon>
        <taxon>Sclerotinia</taxon>
    </lineage>
</organism>
<dbReference type="Proteomes" id="UP000001312">
    <property type="component" value="Mitochondrion MT"/>
</dbReference>
<sequence>MINPYWFAGFTSGEGSFSAEILKSSSHKKGYQVILKLSISQHTRDVELLKCFISFLGGGFVKERTSISEFVVVKLSLTTEELIPLFQKYPIIGNKNKDFIDFCKIAESMSNNAHKTPEGLDKIREIKSGMNRSRK</sequence>
<dbReference type="InterPro" id="IPR027434">
    <property type="entry name" value="Homing_endonucl"/>
</dbReference>
<dbReference type="Pfam" id="PF00961">
    <property type="entry name" value="LAGLIDADG_1"/>
    <property type="match status" value="1"/>
</dbReference>